<dbReference type="EMBL" id="JBHTCP010000017">
    <property type="protein sequence ID" value="MFC7372280.1"/>
    <property type="molecule type" value="Genomic_DNA"/>
</dbReference>
<organism evidence="2 3">
    <name type="scientific">Fictibacillus iocasae</name>
    <dbReference type="NCBI Taxonomy" id="2715437"/>
    <lineage>
        <taxon>Bacteria</taxon>
        <taxon>Bacillati</taxon>
        <taxon>Bacillota</taxon>
        <taxon>Bacilli</taxon>
        <taxon>Bacillales</taxon>
        <taxon>Fictibacillaceae</taxon>
        <taxon>Fictibacillus</taxon>
    </lineage>
</organism>
<name>A0ABW2NNR8_9BACL</name>
<keyword evidence="3" id="KW-1185">Reference proteome</keyword>
<dbReference type="Proteomes" id="UP001596549">
    <property type="component" value="Unassembled WGS sequence"/>
</dbReference>
<dbReference type="InterPro" id="IPR003346">
    <property type="entry name" value="Transposase_20"/>
</dbReference>
<gene>
    <name evidence="2" type="ORF">ACFQPF_11335</name>
</gene>
<dbReference type="RefSeq" id="WP_379749714.1">
    <property type="nucleotide sequence ID" value="NZ_JBHTCP010000017.1"/>
</dbReference>
<feature type="non-terminal residue" evidence="2">
    <location>
        <position position="1"/>
    </location>
</feature>
<evidence type="ECO:0000313" key="3">
    <source>
        <dbReference type="Proteomes" id="UP001596549"/>
    </source>
</evidence>
<dbReference type="Pfam" id="PF02371">
    <property type="entry name" value="Transposase_20"/>
    <property type="match status" value="1"/>
</dbReference>
<dbReference type="PANTHER" id="PTHR33055">
    <property type="entry name" value="TRANSPOSASE FOR INSERTION SEQUENCE ELEMENT IS1111A"/>
    <property type="match status" value="1"/>
</dbReference>
<protein>
    <submittedName>
        <fullName evidence="2">Transposase</fullName>
    </submittedName>
</protein>
<accession>A0ABW2NNR8</accession>
<evidence type="ECO:0000259" key="1">
    <source>
        <dbReference type="Pfam" id="PF02371"/>
    </source>
</evidence>
<feature type="domain" description="Transposase IS116/IS110/IS902 C-terminal" evidence="1">
    <location>
        <begin position="1"/>
        <end position="40"/>
    </location>
</feature>
<evidence type="ECO:0000313" key="2">
    <source>
        <dbReference type="EMBL" id="MFC7372280.1"/>
    </source>
</evidence>
<dbReference type="PANTHER" id="PTHR33055:SF3">
    <property type="entry name" value="PUTATIVE TRANSPOSASE FOR IS117-RELATED"/>
    <property type="match status" value="1"/>
</dbReference>
<reference evidence="3" key="1">
    <citation type="journal article" date="2019" name="Int. J. Syst. Evol. Microbiol.">
        <title>The Global Catalogue of Microorganisms (GCM) 10K type strain sequencing project: providing services to taxonomists for standard genome sequencing and annotation.</title>
        <authorList>
            <consortium name="The Broad Institute Genomics Platform"/>
            <consortium name="The Broad Institute Genome Sequencing Center for Infectious Disease"/>
            <person name="Wu L."/>
            <person name="Ma J."/>
        </authorList>
    </citation>
    <scope>NUCLEOTIDE SEQUENCE [LARGE SCALE GENOMIC DNA]</scope>
    <source>
        <strain evidence="3">NBRC 106396</strain>
    </source>
</reference>
<proteinExistence type="predicted"/>
<dbReference type="InterPro" id="IPR047650">
    <property type="entry name" value="Transpos_IS110"/>
</dbReference>
<sequence length="119" mass="13342">AYAGLVPSEYSSGDVRKQGKITKTGNRHVRRLLIEAAWSYRYPPAIKGQLKKRQEGKSPEIQAISWKAQNRLNRKYFRLLARGKASNKAITAIARELAGFVWAIAKEASISEKLVTKVS</sequence>
<comment type="caution">
    <text evidence="2">The sequence shown here is derived from an EMBL/GenBank/DDBJ whole genome shotgun (WGS) entry which is preliminary data.</text>
</comment>